<reference evidence="1 2" key="1">
    <citation type="submission" date="2016-04" db="EMBL/GenBank/DDBJ databases">
        <title>A degradative enzymes factory behind the ericoid mycorrhizal symbiosis.</title>
        <authorList>
            <consortium name="DOE Joint Genome Institute"/>
            <person name="Martino E."/>
            <person name="Morin E."/>
            <person name="Grelet G."/>
            <person name="Kuo A."/>
            <person name="Kohler A."/>
            <person name="Daghino S."/>
            <person name="Barry K."/>
            <person name="Choi C."/>
            <person name="Cichocki N."/>
            <person name="Clum A."/>
            <person name="Copeland A."/>
            <person name="Hainaut M."/>
            <person name="Haridas S."/>
            <person name="Labutti K."/>
            <person name="Lindquist E."/>
            <person name="Lipzen A."/>
            <person name="Khouja H.-R."/>
            <person name="Murat C."/>
            <person name="Ohm R."/>
            <person name="Olson A."/>
            <person name="Spatafora J."/>
            <person name="Veneault-Fourrey C."/>
            <person name="Henrissat B."/>
            <person name="Grigoriev I."/>
            <person name="Martin F."/>
            <person name="Perotto S."/>
        </authorList>
    </citation>
    <scope>NUCLEOTIDE SEQUENCE [LARGE SCALE GENOMIC DNA]</scope>
    <source>
        <strain evidence="1 2">F</strain>
    </source>
</reference>
<organism evidence="1 2">
    <name type="scientific">Hyaloscypha variabilis (strain UAMH 11265 / GT02V1 / F)</name>
    <name type="common">Meliniomyces variabilis</name>
    <dbReference type="NCBI Taxonomy" id="1149755"/>
    <lineage>
        <taxon>Eukaryota</taxon>
        <taxon>Fungi</taxon>
        <taxon>Dikarya</taxon>
        <taxon>Ascomycota</taxon>
        <taxon>Pezizomycotina</taxon>
        <taxon>Leotiomycetes</taxon>
        <taxon>Helotiales</taxon>
        <taxon>Hyaloscyphaceae</taxon>
        <taxon>Hyaloscypha</taxon>
        <taxon>Hyaloscypha variabilis</taxon>
    </lineage>
</organism>
<evidence type="ECO:0000313" key="2">
    <source>
        <dbReference type="Proteomes" id="UP000235786"/>
    </source>
</evidence>
<evidence type="ECO:0000313" key="1">
    <source>
        <dbReference type="EMBL" id="PMD38499.1"/>
    </source>
</evidence>
<sequence length="181" mass="20352">MLFKNIILVKSSPLSSLLPKNSNSKSTLTGIATEKYLSNSGFVEPPEYAPVWYLEDKKLVFKGYKVDFVQWGYLAPISQPPPGTILLGIKKGPQETQLSENSSNEKGVHPISTSFSVDGEMFLQWKSEVFEEESFGKPNGGFATWCLKQDFKPPQVVVLSRVDKYDFECRATQTKLKVIYT</sequence>
<name>A0A2J6RJ24_HYAVF</name>
<protein>
    <submittedName>
        <fullName evidence="1">Uncharacterized protein</fullName>
    </submittedName>
</protein>
<dbReference type="Proteomes" id="UP000235786">
    <property type="component" value="Unassembled WGS sequence"/>
</dbReference>
<dbReference type="AlphaFoldDB" id="A0A2J6RJ24"/>
<keyword evidence="2" id="KW-1185">Reference proteome</keyword>
<accession>A0A2J6RJ24</accession>
<proteinExistence type="predicted"/>
<dbReference type="EMBL" id="KZ613948">
    <property type="protein sequence ID" value="PMD38499.1"/>
    <property type="molecule type" value="Genomic_DNA"/>
</dbReference>
<gene>
    <name evidence="1" type="ORF">L207DRAFT_585394</name>
</gene>